<protein>
    <submittedName>
        <fullName evidence="3">ABC transporter permease</fullName>
    </submittedName>
</protein>
<evidence type="ECO:0000313" key="4">
    <source>
        <dbReference type="Proteomes" id="UP000315377"/>
    </source>
</evidence>
<dbReference type="GeneID" id="76995048"/>
<keyword evidence="5" id="KW-1185">Reference proteome</keyword>
<evidence type="ECO:0000313" key="5">
    <source>
        <dbReference type="Proteomes" id="UP001209276"/>
    </source>
</evidence>
<feature type="transmembrane region" description="Helical" evidence="1">
    <location>
        <begin position="155"/>
        <end position="176"/>
    </location>
</feature>
<keyword evidence="1" id="KW-1133">Transmembrane helix</keyword>
<feature type="transmembrane region" description="Helical" evidence="1">
    <location>
        <begin position="188"/>
        <end position="205"/>
    </location>
</feature>
<evidence type="ECO:0000313" key="3">
    <source>
        <dbReference type="EMBL" id="QDM42674.1"/>
    </source>
</evidence>
<proteinExistence type="predicted"/>
<evidence type="ECO:0000256" key="1">
    <source>
        <dbReference type="SAM" id="Phobius"/>
    </source>
</evidence>
<gene>
    <name evidence="3" type="ORF">FLT43_03520</name>
    <name evidence="2" type="ORF">M5W83_26345</name>
</gene>
<name>A0AAP9DR76_PANTH</name>
<dbReference type="RefSeq" id="WP_087440957.1">
    <property type="nucleotide sequence ID" value="NZ_CABMNB010000012.1"/>
</dbReference>
<sequence>MGAWASEMERIWNRKTTYTVVGIYMIVVILNMWLMLSEGSGTYRFGEGSITLTKLNASWFAMNGLTLIATLALLPVIFVDQISGDIHSGAYRLYVLCPKSRGQLWLAKLLALITTIVIINMLTYAITMAGAWIFFPSADTFHKYLDTSSYGTMESIQYTTYFYIVFTLTCISKLLLSSIICLLVSRPLIAYLVTFASSFGLYMLVTKKLVFLADPFQQILLAIGKQGNREFWYYLFGSIVIFSFLSFWGWKKKMI</sequence>
<dbReference type="AlphaFoldDB" id="A0AAP9DR76"/>
<dbReference type="EMBL" id="JAMDMM010000062">
    <property type="protein sequence ID" value="MCY9610674.1"/>
    <property type="molecule type" value="Genomic_DNA"/>
</dbReference>
<keyword evidence="1" id="KW-0472">Membrane</keyword>
<dbReference type="Proteomes" id="UP001209276">
    <property type="component" value="Unassembled WGS sequence"/>
</dbReference>
<reference evidence="3 4" key="1">
    <citation type="submission" date="2019-07" db="EMBL/GenBank/DDBJ databases">
        <title>Paenibacillus thiaminolyticus NRRL B-4156.</title>
        <authorList>
            <person name="Hehnly C."/>
            <person name="Zhang L."/>
        </authorList>
    </citation>
    <scope>NUCLEOTIDE SEQUENCE [LARGE SCALE GENOMIC DNA]</scope>
    <source>
        <strain evidence="3 4">NRRL B-4156</strain>
    </source>
</reference>
<dbReference type="Proteomes" id="UP000315377">
    <property type="component" value="Chromosome"/>
</dbReference>
<feature type="transmembrane region" description="Helical" evidence="1">
    <location>
        <begin position="16"/>
        <end position="36"/>
    </location>
</feature>
<evidence type="ECO:0000313" key="2">
    <source>
        <dbReference type="EMBL" id="MCY9610674.1"/>
    </source>
</evidence>
<feature type="transmembrane region" description="Helical" evidence="1">
    <location>
        <begin position="56"/>
        <end position="79"/>
    </location>
</feature>
<feature type="transmembrane region" description="Helical" evidence="1">
    <location>
        <begin position="109"/>
        <end position="135"/>
    </location>
</feature>
<reference evidence="2 5" key="2">
    <citation type="submission" date="2022-05" db="EMBL/GenBank/DDBJ databases">
        <title>Genome Sequencing of Bee-Associated Microbes.</title>
        <authorList>
            <person name="Dunlap C."/>
        </authorList>
    </citation>
    <scope>NUCLEOTIDE SEQUENCE [LARGE SCALE GENOMIC DNA]</scope>
    <source>
        <strain evidence="2 5">NRRL B-14613</strain>
    </source>
</reference>
<feature type="transmembrane region" description="Helical" evidence="1">
    <location>
        <begin position="231"/>
        <end position="250"/>
    </location>
</feature>
<dbReference type="PANTHER" id="PTHR37305">
    <property type="entry name" value="INTEGRAL MEMBRANE PROTEIN-RELATED"/>
    <property type="match status" value="1"/>
</dbReference>
<keyword evidence="1" id="KW-0812">Transmembrane</keyword>
<dbReference type="PANTHER" id="PTHR37305:SF1">
    <property type="entry name" value="MEMBRANE PROTEIN"/>
    <property type="match status" value="1"/>
</dbReference>
<organism evidence="3 4">
    <name type="scientific">Paenibacillus thiaminolyticus</name>
    <name type="common">Bacillus thiaminolyticus</name>
    <dbReference type="NCBI Taxonomy" id="49283"/>
    <lineage>
        <taxon>Bacteria</taxon>
        <taxon>Bacillati</taxon>
        <taxon>Bacillota</taxon>
        <taxon>Bacilli</taxon>
        <taxon>Bacillales</taxon>
        <taxon>Paenibacillaceae</taxon>
        <taxon>Paenibacillus</taxon>
    </lineage>
</organism>
<dbReference type="EMBL" id="CP041405">
    <property type="protein sequence ID" value="QDM42674.1"/>
    <property type="molecule type" value="Genomic_DNA"/>
</dbReference>
<accession>A0AAP9DR76</accession>